<keyword evidence="1" id="KW-0732">Signal</keyword>
<dbReference type="PANTHER" id="PTHR30163">
    <property type="entry name" value="MEMBRANE-BOUND LYTIC MUREIN TRANSGLYCOSYLASE B"/>
    <property type="match status" value="1"/>
</dbReference>
<dbReference type="NCBIfam" id="TIGR02283">
    <property type="entry name" value="MltB_2"/>
    <property type="match status" value="1"/>
</dbReference>
<feature type="domain" description="Transglycosylase SLT" evidence="3">
    <location>
        <begin position="29"/>
        <end position="317"/>
    </location>
</feature>
<feature type="signal peptide" evidence="1">
    <location>
        <begin position="1"/>
        <end position="21"/>
    </location>
</feature>
<dbReference type="RefSeq" id="WP_093738329.1">
    <property type="nucleotide sequence ID" value="NZ_FNBP01000001.1"/>
</dbReference>
<sequence>MRPYFLAAALAALTLPATAYAETACGGDFAGFIADAKAEAVANGTDAATADRFFAGLRKDDAVLRADRAQGVFQKPFIEFSRRLISNDRINRGRANAEKYDAVFDRIEADYGVSRAVLLAFWAFETDYGAIQGDFNTTNALATLAHDCRRPELFRPQLFAALELFERGEFDPATTTGAWAGEIGMVQMLPRDIIENGVDGDGDGKVSLKTSAADALMSGGKMLQSLGWRANEPWLAEVSLPQDFDWSQTGLETTKPVSEWQAMGVSPRNGPLAEGLTASVLLPQGRGGPAFIAYPNFRVYFEWNQSFTYVMTAAYFATRLDGAQVYDAGNPAPGLSGDAMKTLQTKLQAKGYDVGKIDGILGSGTRAGVRAEQARLGMPVDGWPTPELLNQL</sequence>
<dbReference type="OrthoDB" id="9808544at2"/>
<dbReference type="PANTHER" id="PTHR30163:SF8">
    <property type="entry name" value="LYTIC MUREIN TRANSGLYCOSYLASE"/>
    <property type="match status" value="1"/>
</dbReference>
<organism evidence="4 5">
    <name type="scientific">Sulfitobacter delicatus</name>
    <dbReference type="NCBI Taxonomy" id="218672"/>
    <lineage>
        <taxon>Bacteria</taxon>
        <taxon>Pseudomonadati</taxon>
        <taxon>Pseudomonadota</taxon>
        <taxon>Alphaproteobacteria</taxon>
        <taxon>Rhodobacterales</taxon>
        <taxon>Roseobacteraceae</taxon>
        <taxon>Sulfitobacter</taxon>
    </lineage>
</organism>
<dbReference type="AlphaFoldDB" id="A0A1G7HVN9"/>
<dbReference type="Gene3D" id="1.10.530.10">
    <property type="match status" value="1"/>
</dbReference>
<accession>A0A1G7HVN9</accession>
<dbReference type="SUPFAM" id="SSF47090">
    <property type="entry name" value="PGBD-like"/>
    <property type="match status" value="1"/>
</dbReference>
<dbReference type="Pfam" id="PF01471">
    <property type="entry name" value="PG_binding_1"/>
    <property type="match status" value="1"/>
</dbReference>
<gene>
    <name evidence="4" type="ORF">SAMN04489759_101235</name>
</gene>
<dbReference type="InterPro" id="IPR043426">
    <property type="entry name" value="MltB-like"/>
</dbReference>
<proteinExistence type="predicted"/>
<dbReference type="InterPro" id="IPR002477">
    <property type="entry name" value="Peptidoglycan-bd-like"/>
</dbReference>
<dbReference type="SUPFAM" id="SSF53955">
    <property type="entry name" value="Lysozyme-like"/>
    <property type="match status" value="1"/>
</dbReference>
<feature type="domain" description="Peptidoglycan binding-like" evidence="2">
    <location>
        <begin position="336"/>
        <end position="392"/>
    </location>
</feature>
<dbReference type="InterPro" id="IPR031304">
    <property type="entry name" value="SLT_2"/>
</dbReference>
<dbReference type="GO" id="GO:0009253">
    <property type="term" value="P:peptidoglycan catabolic process"/>
    <property type="evidence" value="ECO:0007669"/>
    <property type="project" value="TreeGrafter"/>
</dbReference>
<evidence type="ECO:0000313" key="4">
    <source>
        <dbReference type="EMBL" id="SDF04607.1"/>
    </source>
</evidence>
<name>A0A1G7HVN9_9RHOB</name>
<dbReference type="Proteomes" id="UP000199399">
    <property type="component" value="Unassembled WGS sequence"/>
</dbReference>
<dbReference type="Gene3D" id="1.10.8.350">
    <property type="entry name" value="Bacterial muramidase"/>
    <property type="match status" value="1"/>
</dbReference>
<reference evidence="5" key="1">
    <citation type="submission" date="2016-10" db="EMBL/GenBank/DDBJ databases">
        <authorList>
            <person name="Varghese N."/>
            <person name="Submissions S."/>
        </authorList>
    </citation>
    <scope>NUCLEOTIDE SEQUENCE [LARGE SCALE GENOMIC DNA]</scope>
    <source>
        <strain evidence="5">DSM 16477</strain>
    </source>
</reference>
<keyword evidence="5" id="KW-1185">Reference proteome</keyword>
<dbReference type="InterPro" id="IPR036366">
    <property type="entry name" value="PGBDSf"/>
</dbReference>
<feature type="chain" id="PRO_5011449397" evidence="1">
    <location>
        <begin position="22"/>
        <end position="392"/>
    </location>
</feature>
<evidence type="ECO:0000313" key="5">
    <source>
        <dbReference type="Proteomes" id="UP000199399"/>
    </source>
</evidence>
<evidence type="ECO:0000259" key="3">
    <source>
        <dbReference type="Pfam" id="PF13406"/>
    </source>
</evidence>
<dbReference type="STRING" id="218672.SAMN04489759_101235"/>
<dbReference type="InterPro" id="IPR023346">
    <property type="entry name" value="Lysozyme-like_dom_sf"/>
</dbReference>
<dbReference type="GO" id="GO:0008933">
    <property type="term" value="F:peptidoglycan lytic transglycosylase activity"/>
    <property type="evidence" value="ECO:0007669"/>
    <property type="project" value="TreeGrafter"/>
</dbReference>
<protein>
    <submittedName>
        <fullName evidence="4">Lytic murein transglycosylase</fullName>
    </submittedName>
</protein>
<dbReference type="EMBL" id="FNBP01000001">
    <property type="protein sequence ID" value="SDF04607.1"/>
    <property type="molecule type" value="Genomic_DNA"/>
</dbReference>
<evidence type="ECO:0000259" key="2">
    <source>
        <dbReference type="Pfam" id="PF01471"/>
    </source>
</evidence>
<dbReference type="Pfam" id="PF13406">
    <property type="entry name" value="SLT_2"/>
    <property type="match status" value="1"/>
</dbReference>
<dbReference type="Gene3D" id="1.10.101.10">
    <property type="entry name" value="PGBD-like superfamily/PGBD"/>
    <property type="match status" value="1"/>
</dbReference>
<dbReference type="InterPro" id="IPR011970">
    <property type="entry name" value="MltB_2"/>
</dbReference>
<evidence type="ECO:0000256" key="1">
    <source>
        <dbReference type="SAM" id="SignalP"/>
    </source>
</evidence>
<dbReference type="InterPro" id="IPR036365">
    <property type="entry name" value="PGBD-like_sf"/>
</dbReference>